<proteinExistence type="predicted"/>
<accession>A0A498R7H3</accession>
<dbReference type="SMART" id="SM00382">
    <property type="entry name" value="AAA"/>
    <property type="match status" value="1"/>
</dbReference>
<evidence type="ECO:0000259" key="6">
    <source>
        <dbReference type="PROSITE" id="PS51096"/>
    </source>
</evidence>
<dbReference type="PROSITE" id="PS51372">
    <property type="entry name" value="PRD_2"/>
    <property type="match status" value="1"/>
</dbReference>
<dbReference type="SUPFAM" id="SSF53062">
    <property type="entry name" value="PTS system fructose IIA component-like"/>
    <property type="match status" value="1"/>
</dbReference>
<evidence type="ECO:0000256" key="3">
    <source>
        <dbReference type="ARBA" id="ARBA00022840"/>
    </source>
</evidence>
<evidence type="ECO:0000313" key="9">
    <source>
        <dbReference type="Proteomes" id="UP000277811"/>
    </source>
</evidence>
<dbReference type="Gene3D" id="3.40.50.510">
    <property type="entry name" value="Phosphotransferase system, mannose-type IIA component"/>
    <property type="match status" value="1"/>
</dbReference>
<dbReference type="InterPro" id="IPR004701">
    <property type="entry name" value="PTS_EIIA_man-typ"/>
</dbReference>
<dbReference type="AlphaFoldDB" id="A0A498R7H3"/>
<dbReference type="GO" id="GO:0016740">
    <property type="term" value="F:transferase activity"/>
    <property type="evidence" value="ECO:0007669"/>
    <property type="project" value="UniProtKB-KW"/>
</dbReference>
<dbReference type="GO" id="GO:0005524">
    <property type="term" value="F:ATP binding"/>
    <property type="evidence" value="ECO:0007669"/>
    <property type="project" value="UniProtKB-KW"/>
</dbReference>
<dbReference type="RefSeq" id="WP_122626085.1">
    <property type="nucleotide sequence ID" value="NZ_UPPP01000052.1"/>
</dbReference>
<evidence type="ECO:0000256" key="1">
    <source>
        <dbReference type="ARBA" id="ARBA00022679"/>
    </source>
</evidence>
<feature type="domain" description="PTS EIIA type-2" evidence="5">
    <location>
        <begin position="818"/>
        <end position="957"/>
    </location>
</feature>
<dbReference type="EMBL" id="UPPP01000052">
    <property type="protein sequence ID" value="VBB05078.1"/>
    <property type="molecule type" value="Genomic_DNA"/>
</dbReference>
<dbReference type="PROSITE" id="PS51094">
    <property type="entry name" value="PTS_EIIA_TYPE_2"/>
    <property type="match status" value="1"/>
</dbReference>
<keyword evidence="1 8" id="KW-0808">Transferase</keyword>
<feature type="domain" description="PRD" evidence="7">
    <location>
        <begin position="479"/>
        <end position="585"/>
    </location>
</feature>
<dbReference type="Gene3D" id="3.40.50.300">
    <property type="entry name" value="P-loop containing nucleotide triphosphate hydrolases"/>
    <property type="match status" value="1"/>
</dbReference>
<dbReference type="OrthoDB" id="1632886at2"/>
<dbReference type="Pfam" id="PF03610">
    <property type="entry name" value="EIIA-man"/>
    <property type="match status" value="1"/>
</dbReference>
<keyword evidence="2" id="KW-0547">Nucleotide-binding</keyword>
<evidence type="ECO:0000313" key="8">
    <source>
        <dbReference type="EMBL" id="VBB05078.1"/>
    </source>
</evidence>
<dbReference type="Gene3D" id="1.10.10.60">
    <property type="entry name" value="Homeodomain-like"/>
    <property type="match status" value="1"/>
</dbReference>
<dbReference type="Pfam" id="PF00874">
    <property type="entry name" value="PRD"/>
    <property type="match status" value="1"/>
</dbReference>
<dbReference type="CDD" id="cd00211">
    <property type="entry name" value="PTS_IIA_fru"/>
    <property type="match status" value="1"/>
</dbReference>
<sequence length="957" mass="108392">MDLKEKIVSILQTENKKNPFTDAKLAKLLSTTRETITVLRRELSIGNSRERRQPYLERAVESIVRQNEPVNVSDITRKLLESGFDISRHVVEEILSGISSDSIAVRENETGEQDPFAVLVGYGGSLEKSVTQSKSAILYPPFGLPTLIIGESGVGKTQFAECMYHFAKQKKVIGENAPFVVFNCADYGDNPQLLLSLLYGCKKGAFTGADSDTEGLVEQAHEGVLFLDEIHRLPPKGQEILFSILDRGQFRRLGETKSERNVKIRFIGATTENVESSLLLSFRRRIPMIIPIPSLYERPFAEKVEIIYESFQHECNRIHAKIFVESKVTEILTLRRFSGNIGQLKSSIQVICARAFMKQIGREQEIINIGYEDILEISSIQHDFILEDLNIVEVRNYIQDMLFLPFIKNRDNRRQHQPYLMPEDFYQQIENKYHELSKLSMNFSELEEILWTFIVNKFNDLETTAGHKKNLSLTELMNVVDKEIINLVKRLRLQLMTEYGHNTLNENIFLYLAIHLNETIKRIRLKQPIININLAKIKKDYPQEYNLAVEVAGWFKSWQQIELPEDEIGFIAMYINAAKQSNVVKNKVAVVVVSHGRIATEIVNVVRELLNVSFPIAIDMPLRENPAAIYEKIIGISPIIDEGKGILFLVDMGSLLSVGKLVTDKLNIPAKTLDRVDLLTVIEAVRKAFLPESDLDEIYASLIETRFHYPLLNIEDTTRPLAIITVCLTGEGTACHIKEVIQKKYPGVSIFQLGIMDDQLKPKIKEIQKKFKIVTIIGTINPEIEGVNFIVYEPHLLNSGLRELDFILNTGKKNDLAGLTAENLIVLESPLASQQELLEFMCSQLINAGYVKKEFLQSVMNREQIAATFLKGGIAVPHGDSLSVKKSALVVIKLKRAIAWGPGEVDLVCLPALKINDKKIVKGVLKPFLDLTFIGQLRQQTDMNEFKAMLLSKIKSC</sequence>
<dbReference type="SUPFAM" id="SSF52540">
    <property type="entry name" value="P-loop containing nucleoside triphosphate hydrolases"/>
    <property type="match status" value="1"/>
</dbReference>
<dbReference type="PROSITE" id="PS51096">
    <property type="entry name" value="PTS_EIIA_TYPE_4"/>
    <property type="match status" value="1"/>
</dbReference>
<dbReference type="Gene3D" id="3.40.930.10">
    <property type="entry name" value="Mannitol-specific EII, Chain A"/>
    <property type="match status" value="1"/>
</dbReference>
<dbReference type="Proteomes" id="UP000277811">
    <property type="component" value="Unassembled WGS sequence"/>
</dbReference>
<dbReference type="Pfam" id="PF00158">
    <property type="entry name" value="Sigma54_activat"/>
    <property type="match status" value="1"/>
</dbReference>
<dbReference type="InterPro" id="IPR036662">
    <property type="entry name" value="PTS_EIIA_man-typ_sf"/>
</dbReference>
<name>A0A498R7H3_9FIRM</name>
<dbReference type="Pfam" id="PF00359">
    <property type="entry name" value="PTS_EIIA_2"/>
    <property type="match status" value="1"/>
</dbReference>
<dbReference type="Gene3D" id="1.10.1790.10">
    <property type="entry name" value="PRD domain"/>
    <property type="match status" value="1"/>
</dbReference>
<organism evidence="8 9">
    <name type="scientific">Lucifera butyrica</name>
    <dbReference type="NCBI Taxonomy" id="1351585"/>
    <lineage>
        <taxon>Bacteria</taxon>
        <taxon>Bacillati</taxon>
        <taxon>Bacillota</taxon>
        <taxon>Negativicutes</taxon>
        <taxon>Veillonellales</taxon>
        <taxon>Veillonellaceae</taxon>
        <taxon>Lucifera</taxon>
    </lineage>
</organism>
<gene>
    <name evidence="8" type="ORF">LUCI_0284</name>
</gene>
<dbReference type="SUPFAM" id="SSF63520">
    <property type="entry name" value="PTS-regulatory domain, PRD"/>
    <property type="match status" value="1"/>
</dbReference>
<keyword evidence="9" id="KW-1185">Reference proteome</keyword>
<dbReference type="PROSITE" id="PS50045">
    <property type="entry name" value="SIGMA54_INTERACT_4"/>
    <property type="match status" value="1"/>
</dbReference>
<evidence type="ECO:0000256" key="2">
    <source>
        <dbReference type="ARBA" id="ARBA00022741"/>
    </source>
</evidence>
<dbReference type="PANTHER" id="PTHR32071:SF38">
    <property type="entry name" value="PSP OPERON TRANSCRIPTIONAL ACTIVATOR"/>
    <property type="match status" value="1"/>
</dbReference>
<evidence type="ECO:0000259" key="7">
    <source>
        <dbReference type="PROSITE" id="PS51372"/>
    </source>
</evidence>
<dbReference type="SUPFAM" id="SSF55804">
    <property type="entry name" value="Phoshotransferase/anion transport protein"/>
    <property type="match status" value="1"/>
</dbReference>
<dbReference type="GO" id="GO:0006355">
    <property type="term" value="P:regulation of DNA-templated transcription"/>
    <property type="evidence" value="ECO:0007669"/>
    <property type="project" value="InterPro"/>
</dbReference>
<dbReference type="GO" id="GO:0009401">
    <property type="term" value="P:phosphoenolpyruvate-dependent sugar phosphotransferase system"/>
    <property type="evidence" value="ECO:0007669"/>
    <property type="project" value="InterPro"/>
</dbReference>
<evidence type="ECO:0000259" key="5">
    <source>
        <dbReference type="PROSITE" id="PS51094"/>
    </source>
</evidence>
<protein>
    <submittedName>
        <fullName evidence="8">Phosphotransferase system mannose-type iia component</fullName>
    </submittedName>
</protein>
<dbReference type="InterPro" id="IPR003593">
    <property type="entry name" value="AAA+_ATPase"/>
</dbReference>
<feature type="domain" description="Sigma-54 factor interaction" evidence="4">
    <location>
        <begin position="119"/>
        <end position="353"/>
    </location>
</feature>
<keyword evidence="3" id="KW-0067">ATP-binding</keyword>
<reference evidence="8 9" key="1">
    <citation type="submission" date="2018-06" db="EMBL/GenBank/DDBJ databases">
        <authorList>
            <person name="Strepis N."/>
        </authorList>
    </citation>
    <scope>NUCLEOTIDE SEQUENCE [LARGE SCALE GENOMIC DNA]</scope>
    <source>
        <strain evidence="8">LUCI</strain>
    </source>
</reference>
<dbReference type="PANTHER" id="PTHR32071">
    <property type="entry name" value="TRANSCRIPTIONAL REGULATORY PROTEIN"/>
    <property type="match status" value="1"/>
</dbReference>
<dbReference type="GO" id="GO:0016020">
    <property type="term" value="C:membrane"/>
    <property type="evidence" value="ECO:0007669"/>
    <property type="project" value="InterPro"/>
</dbReference>
<dbReference type="InterPro" id="IPR027417">
    <property type="entry name" value="P-loop_NTPase"/>
</dbReference>
<dbReference type="InterPro" id="IPR016152">
    <property type="entry name" value="PTrfase/Anion_transptr"/>
</dbReference>
<dbReference type="InterPro" id="IPR002078">
    <property type="entry name" value="Sigma_54_int"/>
</dbReference>
<dbReference type="InterPro" id="IPR002178">
    <property type="entry name" value="PTS_EIIA_type-2_dom"/>
</dbReference>
<feature type="domain" description="PTS EIIA type-4" evidence="6">
    <location>
        <begin position="587"/>
        <end position="722"/>
    </location>
</feature>
<dbReference type="InterPro" id="IPR036634">
    <property type="entry name" value="PRD_sf"/>
</dbReference>
<evidence type="ECO:0000259" key="4">
    <source>
        <dbReference type="PROSITE" id="PS50045"/>
    </source>
</evidence>
<dbReference type="InterPro" id="IPR011608">
    <property type="entry name" value="PRD"/>
</dbReference>
<dbReference type="CDD" id="cd00009">
    <property type="entry name" value="AAA"/>
    <property type="match status" value="1"/>
</dbReference>